<feature type="transmembrane region" description="Helical" evidence="1">
    <location>
        <begin position="400"/>
        <end position="425"/>
    </location>
</feature>
<dbReference type="PANTHER" id="PTHR34116">
    <property type="entry name" value="PLASMINOGEN ACTIVATOR INHIBITOR"/>
    <property type="match status" value="1"/>
</dbReference>
<dbReference type="Proteomes" id="UP001627284">
    <property type="component" value="Unassembled WGS sequence"/>
</dbReference>
<proteinExistence type="predicted"/>
<feature type="transmembrane region" description="Helical" evidence="1">
    <location>
        <begin position="370"/>
        <end position="394"/>
    </location>
</feature>
<accession>A0ABD2UB81</accession>
<feature type="transmembrane region" description="Helical" evidence="1">
    <location>
        <begin position="158"/>
        <end position="180"/>
    </location>
</feature>
<feature type="transmembrane region" description="Helical" evidence="1">
    <location>
        <begin position="277"/>
        <end position="300"/>
    </location>
</feature>
<keyword evidence="1" id="KW-1133">Transmembrane helix</keyword>
<feature type="non-terminal residue" evidence="2">
    <location>
        <position position="1"/>
    </location>
</feature>
<dbReference type="EMBL" id="JBJKTR010000006">
    <property type="protein sequence ID" value="KAL3365796.1"/>
    <property type="molecule type" value="Genomic_DNA"/>
</dbReference>
<evidence type="ECO:0000313" key="2">
    <source>
        <dbReference type="EMBL" id="KAL3365796.1"/>
    </source>
</evidence>
<dbReference type="PANTHER" id="PTHR34116:SF9">
    <property type="entry name" value="OS08G0346600 PROTEIN"/>
    <property type="match status" value="1"/>
</dbReference>
<dbReference type="AlphaFoldDB" id="A0ABD2UB81"/>
<feature type="transmembrane region" description="Helical" evidence="1">
    <location>
        <begin position="331"/>
        <end position="358"/>
    </location>
</feature>
<keyword evidence="3" id="KW-1185">Reference proteome</keyword>
<evidence type="ECO:0000313" key="3">
    <source>
        <dbReference type="Proteomes" id="UP001627284"/>
    </source>
</evidence>
<gene>
    <name evidence="2" type="ORF">AABB24_010760</name>
</gene>
<sequence length="462" mass="51690">FHKIHLFLFLSQTQNSCVNFETFTFTCRLGEEERGKNNHNLSPLSLLSPPKKLCNSRLVSSLTTYSLFHLRHGGRDFLVLRHQPLFHPMRLLSSPSPLPLPFDNPNGFLPLSSSRLISSRSPASSPSPFELLLTDPTSKPTVILPILPPIADGVSDFATIWFVFGILLLSLFAFAFIFHLRIRSRQLPHLQNFNSLWAVRLLLVLFASLWAINEVIRLPFIRRKYLYPFLPSLSLNQQAEICKVHVVLSLGFFEPGFLITLLFLVNESIKTQNPFRTWGVALVCLACSPILLLQSFFVFFSPLEAQLPTFMHATSYLSTDHFGNKSVLCTYPLFSCVVFGVFSIAYSLAFLLSCWRVVAFVINKKIRVRLNMLATSFMILLPVQILCLGLSPLWQPAEPIHGYVVLAMDLAVAWCVVIGEVILVIRPIADALAAGGAFCPWSPGCRPGLPNSSGKTMNNGNL</sequence>
<keyword evidence="1" id="KW-0472">Membrane</keyword>
<reference evidence="2 3" key="1">
    <citation type="submission" date="2024-05" db="EMBL/GenBank/DDBJ databases">
        <title>De novo assembly of an allotetraploid wild potato.</title>
        <authorList>
            <person name="Hosaka A.J."/>
        </authorList>
    </citation>
    <scope>NUCLEOTIDE SEQUENCE [LARGE SCALE GENOMIC DNA]</scope>
    <source>
        <tissue evidence="2">Young leaves</tissue>
    </source>
</reference>
<name>A0ABD2UB81_9SOLN</name>
<feature type="transmembrane region" description="Helical" evidence="1">
    <location>
        <begin position="192"/>
        <end position="212"/>
    </location>
</feature>
<comment type="caution">
    <text evidence="2">The sequence shown here is derived from an EMBL/GenBank/DDBJ whole genome shotgun (WGS) entry which is preliminary data.</text>
</comment>
<keyword evidence="1" id="KW-0812">Transmembrane</keyword>
<organism evidence="2 3">
    <name type="scientific">Solanum stoloniferum</name>
    <dbReference type="NCBI Taxonomy" id="62892"/>
    <lineage>
        <taxon>Eukaryota</taxon>
        <taxon>Viridiplantae</taxon>
        <taxon>Streptophyta</taxon>
        <taxon>Embryophyta</taxon>
        <taxon>Tracheophyta</taxon>
        <taxon>Spermatophyta</taxon>
        <taxon>Magnoliopsida</taxon>
        <taxon>eudicotyledons</taxon>
        <taxon>Gunneridae</taxon>
        <taxon>Pentapetalae</taxon>
        <taxon>asterids</taxon>
        <taxon>lamiids</taxon>
        <taxon>Solanales</taxon>
        <taxon>Solanaceae</taxon>
        <taxon>Solanoideae</taxon>
        <taxon>Solaneae</taxon>
        <taxon>Solanum</taxon>
    </lineage>
</organism>
<feature type="transmembrane region" description="Helical" evidence="1">
    <location>
        <begin position="244"/>
        <end position="265"/>
    </location>
</feature>
<evidence type="ECO:0000256" key="1">
    <source>
        <dbReference type="SAM" id="Phobius"/>
    </source>
</evidence>
<protein>
    <submittedName>
        <fullName evidence="2">Uncharacterized protein</fullName>
    </submittedName>
</protein>